<dbReference type="PANTHER" id="PTHR30455">
    <property type="entry name" value="TRANSCRIPTIONAL REPRESSOR NRDR"/>
    <property type="match status" value="1"/>
</dbReference>
<dbReference type="STRING" id="1802579.A2310_07120"/>
<dbReference type="NCBIfam" id="TIGR00244">
    <property type="entry name" value="transcriptional regulator NrdR"/>
    <property type="match status" value="1"/>
</dbReference>
<evidence type="ECO:0000313" key="9">
    <source>
        <dbReference type="EMBL" id="OGC22050.1"/>
    </source>
</evidence>
<dbReference type="AlphaFoldDB" id="A0A1F4SNS3"/>
<dbReference type="InterPro" id="IPR003796">
    <property type="entry name" value="RNR_NrdR-like"/>
</dbReference>
<reference evidence="9 10" key="1">
    <citation type="journal article" date="2016" name="Nat. Commun.">
        <title>Thousands of microbial genomes shed light on interconnected biogeochemical processes in an aquifer system.</title>
        <authorList>
            <person name="Anantharaman K."/>
            <person name="Brown C.T."/>
            <person name="Hug L.A."/>
            <person name="Sharon I."/>
            <person name="Castelle C.J."/>
            <person name="Probst A.J."/>
            <person name="Thomas B.C."/>
            <person name="Singh A."/>
            <person name="Wilkins M.J."/>
            <person name="Karaoz U."/>
            <person name="Brodie E.L."/>
            <person name="Williams K.H."/>
            <person name="Hubbard S.S."/>
            <person name="Banfield J.F."/>
        </authorList>
    </citation>
    <scope>NUCLEOTIDE SEQUENCE [LARGE SCALE GENOMIC DNA]</scope>
</reference>
<protein>
    <recommendedName>
        <fullName evidence="7">Transcriptional repressor NrdR</fullName>
    </recommendedName>
</protein>
<evidence type="ECO:0000313" key="10">
    <source>
        <dbReference type="Proteomes" id="UP000178417"/>
    </source>
</evidence>
<feature type="domain" description="ATP-cone" evidence="8">
    <location>
        <begin position="49"/>
        <end position="139"/>
    </location>
</feature>
<dbReference type="EMBL" id="MEUB01000033">
    <property type="protein sequence ID" value="OGC22050.1"/>
    <property type="molecule type" value="Genomic_DNA"/>
</dbReference>
<evidence type="ECO:0000256" key="6">
    <source>
        <dbReference type="ARBA" id="ARBA00023163"/>
    </source>
</evidence>
<dbReference type="PANTHER" id="PTHR30455:SF2">
    <property type="entry name" value="TRANSCRIPTIONAL REPRESSOR NRDR"/>
    <property type="match status" value="1"/>
</dbReference>
<dbReference type="InterPro" id="IPR005144">
    <property type="entry name" value="ATP-cone_dom"/>
</dbReference>
<keyword evidence="3 7" id="KW-0067">ATP-binding</keyword>
<dbReference type="PROSITE" id="PS51161">
    <property type="entry name" value="ATP_CONE"/>
    <property type="match status" value="1"/>
</dbReference>
<keyword evidence="5 7" id="KW-0238">DNA-binding</keyword>
<feature type="zinc finger region" evidence="7">
    <location>
        <begin position="3"/>
        <end position="34"/>
    </location>
</feature>
<evidence type="ECO:0000256" key="7">
    <source>
        <dbReference type="HAMAP-Rule" id="MF_00440"/>
    </source>
</evidence>
<comment type="function">
    <text evidence="7">Negatively regulates transcription of bacterial ribonucleotide reductase nrd genes and operons by binding to NrdR-boxes.</text>
</comment>
<gene>
    <name evidence="7" type="primary">nrdR</name>
    <name evidence="9" type="ORF">A2310_07120</name>
</gene>
<keyword evidence="7" id="KW-0479">Metal-binding</keyword>
<keyword evidence="6 7" id="KW-0804">Transcription</keyword>
<dbReference type="HAMAP" id="MF_00440">
    <property type="entry name" value="NrdR"/>
    <property type="match status" value="1"/>
</dbReference>
<sequence>MKCPFCEKENDKVLESRITENGQSIRRRRECLSCKRRFTSYERIEEKPLWVIKRNGHKESYNREKLLSGVLRACHKRPINMDRIEKMVSEVEEELQHEKGRIVSSSKIGEITLAKLGSLDQAAYIRFASVYRQFKNVAEFVKFIRREKL</sequence>
<dbReference type="Pfam" id="PF03477">
    <property type="entry name" value="ATP-cone"/>
    <property type="match status" value="1"/>
</dbReference>
<name>A0A1F4SNS3_UNCSA</name>
<accession>A0A1F4SNS3</accession>
<evidence type="ECO:0000256" key="4">
    <source>
        <dbReference type="ARBA" id="ARBA00023015"/>
    </source>
</evidence>
<comment type="cofactor">
    <cofactor evidence="7">
        <name>Zn(2+)</name>
        <dbReference type="ChEBI" id="CHEBI:29105"/>
    </cofactor>
    <text evidence="7">Binds 1 zinc ion.</text>
</comment>
<comment type="similarity">
    <text evidence="7">Belongs to the NrdR family.</text>
</comment>
<keyword evidence="4 7" id="KW-0805">Transcription regulation</keyword>
<dbReference type="GO" id="GO:0045892">
    <property type="term" value="P:negative regulation of DNA-templated transcription"/>
    <property type="evidence" value="ECO:0007669"/>
    <property type="project" value="UniProtKB-UniRule"/>
</dbReference>
<dbReference type="InterPro" id="IPR055173">
    <property type="entry name" value="NrdR-like_N"/>
</dbReference>
<dbReference type="Proteomes" id="UP000178417">
    <property type="component" value="Unassembled WGS sequence"/>
</dbReference>
<evidence type="ECO:0000256" key="3">
    <source>
        <dbReference type="ARBA" id="ARBA00022840"/>
    </source>
</evidence>
<keyword evidence="1 7" id="KW-0678">Repressor</keyword>
<dbReference type="GO" id="GO:0003677">
    <property type="term" value="F:DNA binding"/>
    <property type="evidence" value="ECO:0007669"/>
    <property type="project" value="UniProtKB-KW"/>
</dbReference>
<evidence type="ECO:0000259" key="8">
    <source>
        <dbReference type="PROSITE" id="PS51161"/>
    </source>
</evidence>
<evidence type="ECO:0000256" key="2">
    <source>
        <dbReference type="ARBA" id="ARBA00022741"/>
    </source>
</evidence>
<evidence type="ECO:0000256" key="1">
    <source>
        <dbReference type="ARBA" id="ARBA00022491"/>
    </source>
</evidence>
<dbReference type="GO" id="GO:0005524">
    <property type="term" value="F:ATP binding"/>
    <property type="evidence" value="ECO:0007669"/>
    <property type="project" value="UniProtKB-UniRule"/>
</dbReference>
<comment type="caution">
    <text evidence="9">The sequence shown here is derived from an EMBL/GenBank/DDBJ whole genome shotgun (WGS) entry which is preliminary data.</text>
</comment>
<organism evidence="9 10">
    <name type="scientific">candidate division WOR-1 bacterium RIFOXYB2_FULL_37_13</name>
    <dbReference type="NCBI Taxonomy" id="1802579"/>
    <lineage>
        <taxon>Bacteria</taxon>
        <taxon>Bacillati</taxon>
        <taxon>Saganbacteria</taxon>
    </lineage>
</organism>
<keyword evidence="7" id="KW-0862">Zinc</keyword>
<keyword evidence="2 7" id="KW-0547">Nucleotide-binding</keyword>
<dbReference type="GO" id="GO:0008270">
    <property type="term" value="F:zinc ion binding"/>
    <property type="evidence" value="ECO:0007669"/>
    <property type="project" value="UniProtKB-UniRule"/>
</dbReference>
<proteinExistence type="inferred from homology"/>
<dbReference type="Pfam" id="PF22811">
    <property type="entry name" value="Zn_ribbon_NrdR"/>
    <property type="match status" value="1"/>
</dbReference>
<keyword evidence="7" id="KW-0863">Zinc-finger</keyword>
<evidence type="ECO:0000256" key="5">
    <source>
        <dbReference type="ARBA" id="ARBA00023125"/>
    </source>
</evidence>